<dbReference type="OMA" id="PMLDNRL"/>
<evidence type="ECO:0000256" key="1">
    <source>
        <dbReference type="SAM" id="MobiDB-lite"/>
    </source>
</evidence>
<feature type="compositionally biased region" description="Basic and acidic residues" evidence="1">
    <location>
        <begin position="647"/>
        <end position="658"/>
    </location>
</feature>
<feature type="compositionally biased region" description="Basic and acidic residues" evidence="1">
    <location>
        <begin position="549"/>
        <end position="569"/>
    </location>
</feature>
<keyword evidence="2" id="KW-1133">Transmembrane helix</keyword>
<feature type="compositionally biased region" description="Low complexity" evidence="1">
    <location>
        <begin position="677"/>
        <end position="693"/>
    </location>
</feature>
<feature type="compositionally biased region" description="Basic and acidic residues" evidence="1">
    <location>
        <begin position="451"/>
        <end position="470"/>
    </location>
</feature>
<feature type="region of interest" description="Disordered" evidence="1">
    <location>
        <begin position="526"/>
        <end position="625"/>
    </location>
</feature>
<dbReference type="InterPro" id="IPR053291">
    <property type="entry name" value="Ommatidial_diff-associated"/>
</dbReference>
<proteinExistence type="predicted"/>
<dbReference type="HOGENOM" id="CLU_372237_0_0_1"/>
<name>R7TFH9_CAPTE</name>
<reference evidence="3 5" key="2">
    <citation type="journal article" date="2013" name="Nature">
        <title>Insights into bilaterian evolution from three spiralian genomes.</title>
        <authorList>
            <person name="Simakov O."/>
            <person name="Marletaz F."/>
            <person name="Cho S.J."/>
            <person name="Edsinger-Gonzales E."/>
            <person name="Havlak P."/>
            <person name="Hellsten U."/>
            <person name="Kuo D.H."/>
            <person name="Larsson T."/>
            <person name="Lv J."/>
            <person name="Arendt D."/>
            <person name="Savage R."/>
            <person name="Osoegawa K."/>
            <person name="de Jong P."/>
            <person name="Grimwood J."/>
            <person name="Chapman J.A."/>
            <person name="Shapiro H."/>
            <person name="Aerts A."/>
            <person name="Otillar R.P."/>
            <person name="Terry A.Y."/>
            <person name="Boore J.L."/>
            <person name="Grigoriev I.V."/>
            <person name="Lindberg D.R."/>
            <person name="Seaver E.C."/>
            <person name="Weisblat D.A."/>
            <person name="Putnam N.H."/>
            <person name="Rokhsar D.S."/>
        </authorList>
    </citation>
    <scope>NUCLEOTIDE SEQUENCE</scope>
    <source>
        <strain evidence="3 5">I ESC-2004</strain>
    </source>
</reference>
<reference evidence="5" key="1">
    <citation type="submission" date="2012-12" db="EMBL/GenBank/DDBJ databases">
        <authorList>
            <person name="Hellsten U."/>
            <person name="Grimwood J."/>
            <person name="Chapman J.A."/>
            <person name="Shapiro H."/>
            <person name="Aerts A."/>
            <person name="Otillar R.P."/>
            <person name="Terry A.Y."/>
            <person name="Boore J.L."/>
            <person name="Simakov O."/>
            <person name="Marletaz F."/>
            <person name="Cho S.-J."/>
            <person name="Edsinger-Gonzales E."/>
            <person name="Havlak P."/>
            <person name="Kuo D.-H."/>
            <person name="Larsson T."/>
            <person name="Lv J."/>
            <person name="Arendt D."/>
            <person name="Savage R."/>
            <person name="Osoegawa K."/>
            <person name="de Jong P."/>
            <person name="Lindberg D.R."/>
            <person name="Seaver E.C."/>
            <person name="Weisblat D.A."/>
            <person name="Putnam N.H."/>
            <person name="Grigoriev I.V."/>
            <person name="Rokhsar D.S."/>
        </authorList>
    </citation>
    <scope>NUCLEOTIDE SEQUENCE</scope>
    <source>
        <strain evidence="5">I ESC-2004</strain>
    </source>
</reference>
<evidence type="ECO:0008006" key="6">
    <source>
        <dbReference type="Google" id="ProtNLM"/>
    </source>
</evidence>
<dbReference type="AlphaFoldDB" id="R7TFH9"/>
<reference evidence="4" key="3">
    <citation type="submission" date="2015-06" db="UniProtKB">
        <authorList>
            <consortium name="EnsemblMetazoa"/>
        </authorList>
    </citation>
    <scope>IDENTIFICATION</scope>
</reference>
<evidence type="ECO:0000313" key="5">
    <source>
        <dbReference type="Proteomes" id="UP000014760"/>
    </source>
</evidence>
<feature type="region of interest" description="Disordered" evidence="1">
    <location>
        <begin position="638"/>
        <end position="747"/>
    </location>
</feature>
<keyword evidence="5" id="KW-1185">Reference proteome</keyword>
<feature type="transmembrane region" description="Helical" evidence="2">
    <location>
        <begin position="68"/>
        <end position="91"/>
    </location>
</feature>
<evidence type="ECO:0000256" key="2">
    <source>
        <dbReference type="SAM" id="Phobius"/>
    </source>
</evidence>
<feature type="transmembrane region" description="Helical" evidence="2">
    <location>
        <begin position="290"/>
        <end position="312"/>
    </location>
</feature>
<keyword evidence="2" id="KW-0472">Membrane</keyword>
<protein>
    <recommendedName>
        <fullName evidence="6">Protein tincar</fullName>
    </recommendedName>
</protein>
<feature type="compositionally biased region" description="Pro residues" evidence="1">
    <location>
        <begin position="664"/>
        <end position="676"/>
    </location>
</feature>
<dbReference type="PANTHER" id="PTHR21579:SF20">
    <property type="entry name" value="PROTEIN TINCAR"/>
    <property type="match status" value="1"/>
</dbReference>
<feature type="transmembrane region" description="Helical" evidence="2">
    <location>
        <begin position="28"/>
        <end position="47"/>
    </location>
</feature>
<feature type="transmembrane region" description="Helical" evidence="2">
    <location>
        <begin position="217"/>
        <end position="237"/>
    </location>
</feature>
<feature type="transmembrane region" description="Helical" evidence="2">
    <location>
        <begin position="244"/>
        <end position="270"/>
    </location>
</feature>
<dbReference type="EnsemblMetazoa" id="CapteT224725">
    <property type="protein sequence ID" value="CapteP224725"/>
    <property type="gene ID" value="CapteG224725"/>
</dbReference>
<organism evidence="3">
    <name type="scientific">Capitella teleta</name>
    <name type="common">Polychaete worm</name>
    <dbReference type="NCBI Taxonomy" id="283909"/>
    <lineage>
        <taxon>Eukaryota</taxon>
        <taxon>Metazoa</taxon>
        <taxon>Spiralia</taxon>
        <taxon>Lophotrochozoa</taxon>
        <taxon>Annelida</taxon>
        <taxon>Polychaeta</taxon>
        <taxon>Sedentaria</taxon>
        <taxon>Scolecida</taxon>
        <taxon>Capitellidae</taxon>
        <taxon>Capitella</taxon>
    </lineage>
</organism>
<accession>R7TFH9</accession>
<dbReference type="EMBL" id="AMQN01014701">
    <property type="status" value="NOT_ANNOTATED_CDS"/>
    <property type="molecule type" value="Genomic_DNA"/>
</dbReference>
<feature type="region of interest" description="Disordered" evidence="1">
    <location>
        <begin position="439"/>
        <end position="501"/>
    </location>
</feature>
<dbReference type="Proteomes" id="UP000014760">
    <property type="component" value="Unassembled WGS sequence"/>
</dbReference>
<feature type="compositionally biased region" description="Polar residues" evidence="1">
    <location>
        <begin position="718"/>
        <end position="736"/>
    </location>
</feature>
<keyword evidence="2" id="KW-0812">Transmembrane</keyword>
<dbReference type="OrthoDB" id="10033661at2759"/>
<feature type="transmembrane region" description="Helical" evidence="2">
    <location>
        <begin position="380"/>
        <end position="402"/>
    </location>
</feature>
<evidence type="ECO:0000313" key="3">
    <source>
        <dbReference type="EMBL" id="ELT89781.1"/>
    </source>
</evidence>
<dbReference type="PANTHER" id="PTHR21579">
    <property type="entry name" value="PROTEIN TINCAR"/>
    <property type="match status" value="1"/>
</dbReference>
<dbReference type="EMBL" id="KB311185">
    <property type="protein sequence ID" value="ELT89781.1"/>
    <property type="molecule type" value="Genomic_DNA"/>
</dbReference>
<evidence type="ECO:0000313" key="4">
    <source>
        <dbReference type="EnsemblMetazoa" id="CapteP224725"/>
    </source>
</evidence>
<gene>
    <name evidence="3" type="ORF">CAPTEDRAFT_224725</name>
</gene>
<sequence length="747" mass="84585">MAAGRGSNLARSIRFCGRWRLKVNSLWLWWYCVLVLAMEGYLMYRAVLRCKSFNELSWKSSDKPVVELYVYIGLIVISVMCFPFFIITSIFKIGNYANDGSRLGRDTSATLRPDLDSSGSSSDLHNGSGDVTWTQALWRHSGPLCHGFHVLAAFMLLLPRTLMDAQEIKYGFSDPDGLWRSDLDAVALDDVDVTYAGANLTNAYSSGVMTSAVSPEFINYVVALLFFGLRYAAVFWYTKMAYSFLFAFVMITNTAQFAFSFCSVSVLYKFGVNMAAVQDLHLILPGGGTLILHLAACLLVHLAPTTLFNYGYAQFTIKWQKFLITHFPLLTRRIHHDNTSCCYGYVPNIHATCFMVAVVGLRAPIVYDYVMLYRVTEHRLIMAAIVMEAVFTFVWILVWFTLTVKQRWSFKVLLMKRLEQEIADAQPAVYTIHSDHLRNNKLEGSAPPPPREQEAPQRTAEAEVRPEAPRQSESAPVRRVHSETMPPRQKPHDMTLDSTVDSTITRNYRRSIRDICGYYYYREDEEPVEHSSPRSQDGAQLPPLQPHRSLPDMKEEPPYYSRNVDDPAAYRHSMHLPPQSHNPHRPSREVAIPPRYHTYSKPPPAHPQPPHRHSREITSNQVPEAAPTCTRPLREFLESNAPLAANKRIDFSRPEPRMTDTLSRPPPRSAQPPRPDQPYMQSSPYRRSQSPSYATYQNVPGQKGAAPVVPPREGRAKSSLNGRDSALPSSTDTSSNESHENVLCSQV</sequence>